<name>A0A6J0BQX3_NEOLC</name>
<evidence type="ECO:0000256" key="1">
    <source>
        <dbReference type="SAM" id="SignalP"/>
    </source>
</evidence>
<reference evidence="3" key="1">
    <citation type="submission" date="2025-08" db="UniProtKB">
        <authorList>
            <consortium name="RefSeq"/>
        </authorList>
    </citation>
    <scope>IDENTIFICATION</scope>
    <source>
        <tissue evidence="3">Thorax and Abdomen</tissue>
    </source>
</reference>
<dbReference type="Proteomes" id="UP000829291">
    <property type="component" value="Chromosome 3"/>
</dbReference>
<feature type="signal peptide" evidence="1">
    <location>
        <begin position="1"/>
        <end position="18"/>
    </location>
</feature>
<sequence>MHIRVVFLTCAIVVAVSSHCDCNCPSWYPGYDDYTLDFLTPTTKKPPRTWTLTTRPTTKRPLSTTTLRTIPTTNKPVQATVVSRITTEGVDLTTIQQIQVNELYCLVVLDNLVAKQWQEEIDRLSINDLGNFSTAMEVPVFKDLYSNPQSEWIQDEGMALNKLDKCVRNLVSKVAPKMDQDEIRCLNRMYPDYLVKENKTAMVMKEFIKTSSREQLPFKSFYTYYELTELLFDNKNIDALDDELRAIHEDMTDFYIKTEEDKNMKLFIVEQECEFRNARVLREVGNENARYQKFGDLVKTNVNTYLVAEILHKWVPGAIIPEYRYNLWNKARSRMEQMILDKIKELQREKRDAQSLCTYAAEFAYDFFVEQKNIIFDKMPNTSLSFELEASKKYAYILALEKVLKAKNDYRQSGVQPIVANYKDGSYCLTNFVRMIENHQRYMMAMAFVGTQLPYGYAYCNVKEMSAGLVQPRYCKCQGTFCEEFGIATVRAERFQLNLLPNNTYSVTTNSSYRIRPLDELISSANSRIAHQKFNTWWYRHQKNPPKLNI</sequence>
<dbReference type="InParanoid" id="A0A6J0BQX3"/>
<feature type="chain" id="PRO_5027104225" evidence="1">
    <location>
        <begin position="19"/>
        <end position="550"/>
    </location>
</feature>
<proteinExistence type="predicted"/>
<accession>A0A6J0BQX3</accession>
<evidence type="ECO:0000313" key="2">
    <source>
        <dbReference type="Proteomes" id="UP000829291"/>
    </source>
</evidence>
<keyword evidence="2" id="KW-1185">Reference proteome</keyword>
<dbReference type="GeneID" id="107222200"/>
<gene>
    <name evidence="3" type="primary">LOC107222200</name>
</gene>
<evidence type="ECO:0000313" key="3">
    <source>
        <dbReference type="RefSeq" id="XP_015516949.1"/>
    </source>
</evidence>
<dbReference type="RefSeq" id="XP_015516949.1">
    <property type="nucleotide sequence ID" value="XM_015661463.2"/>
</dbReference>
<dbReference type="KEGG" id="nlo:107222200"/>
<dbReference type="AlphaFoldDB" id="A0A6J0BQX3"/>
<keyword evidence="1" id="KW-0732">Signal</keyword>
<organism evidence="3">
    <name type="scientific">Neodiprion lecontei</name>
    <name type="common">Redheaded pine sawfly</name>
    <dbReference type="NCBI Taxonomy" id="441921"/>
    <lineage>
        <taxon>Eukaryota</taxon>
        <taxon>Metazoa</taxon>
        <taxon>Ecdysozoa</taxon>
        <taxon>Arthropoda</taxon>
        <taxon>Hexapoda</taxon>
        <taxon>Insecta</taxon>
        <taxon>Pterygota</taxon>
        <taxon>Neoptera</taxon>
        <taxon>Endopterygota</taxon>
        <taxon>Hymenoptera</taxon>
        <taxon>Tenthredinoidea</taxon>
        <taxon>Diprionidae</taxon>
        <taxon>Diprioninae</taxon>
        <taxon>Neodiprion</taxon>
    </lineage>
</organism>
<protein>
    <submittedName>
        <fullName evidence="3">Uncharacterized protein LOC107222200</fullName>
    </submittedName>
</protein>
<dbReference type="OrthoDB" id="7678093at2759"/>